<evidence type="ECO:0000313" key="2">
    <source>
        <dbReference type="EMBL" id="MBB3937643.1"/>
    </source>
</evidence>
<name>A0A7W6BTC5_9HYPH</name>
<dbReference type="RefSeq" id="WP_139224722.1">
    <property type="nucleotide sequence ID" value="NZ_FOOA01000027.1"/>
</dbReference>
<evidence type="ECO:0000256" key="1">
    <source>
        <dbReference type="SAM" id="MobiDB-lite"/>
    </source>
</evidence>
<sequence length="60" mass="7227">MSMRDLAKLLADHSLQKRVRQSMQHAQPFKPSERLPDDLQRKLDELDRVFEAREKDTRKH</sequence>
<accession>A0A7W6BTC5</accession>
<feature type="compositionally biased region" description="Basic and acidic residues" evidence="1">
    <location>
        <begin position="31"/>
        <end position="40"/>
    </location>
</feature>
<gene>
    <name evidence="2" type="ORF">GGR05_003810</name>
</gene>
<dbReference type="AlphaFoldDB" id="A0A7W6BTC5"/>
<evidence type="ECO:0000313" key="3">
    <source>
        <dbReference type="Proteomes" id="UP000531216"/>
    </source>
</evidence>
<organism evidence="2 3">
    <name type="scientific">Aureimonas phyllosphaerae</name>
    <dbReference type="NCBI Taxonomy" id="1166078"/>
    <lineage>
        <taxon>Bacteria</taxon>
        <taxon>Pseudomonadati</taxon>
        <taxon>Pseudomonadota</taxon>
        <taxon>Alphaproteobacteria</taxon>
        <taxon>Hyphomicrobiales</taxon>
        <taxon>Aurantimonadaceae</taxon>
        <taxon>Aureimonas</taxon>
    </lineage>
</organism>
<dbReference type="EMBL" id="JACIDO010000010">
    <property type="protein sequence ID" value="MBB3937643.1"/>
    <property type="molecule type" value="Genomic_DNA"/>
</dbReference>
<keyword evidence="3" id="KW-1185">Reference proteome</keyword>
<protein>
    <submittedName>
        <fullName evidence="2">Uncharacterized protein</fullName>
    </submittedName>
</protein>
<proteinExistence type="predicted"/>
<reference evidence="2 3" key="1">
    <citation type="submission" date="2020-08" db="EMBL/GenBank/DDBJ databases">
        <title>Genomic Encyclopedia of Type Strains, Phase IV (KMG-IV): sequencing the most valuable type-strain genomes for metagenomic binning, comparative biology and taxonomic classification.</title>
        <authorList>
            <person name="Goeker M."/>
        </authorList>
    </citation>
    <scope>NUCLEOTIDE SEQUENCE [LARGE SCALE GENOMIC DNA]</scope>
    <source>
        <strain evidence="2 3">DSM 25024</strain>
    </source>
</reference>
<dbReference type="Proteomes" id="UP000531216">
    <property type="component" value="Unassembled WGS sequence"/>
</dbReference>
<dbReference type="OrthoDB" id="8098780at2"/>
<comment type="caution">
    <text evidence="2">The sequence shown here is derived from an EMBL/GenBank/DDBJ whole genome shotgun (WGS) entry which is preliminary data.</text>
</comment>
<feature type="region of interest" description="Disordered" evidence="1">
    <location>
        <begin position="17"/>
        <end position="40"/>
    </location>
</feature>